<dbReference type="Pfam" id="PF08352">
    <property type="entry name" value="oligo_HPY"/>
    <property type="match status" value="1"/>
</dbReference>
<dbReference type="AlphaFoldDB" id="A0A9D2Q2C8"/>
<feature type="domain" description="ABC transporter" evidence="6">
    <location>
        <begin position="14"/>
        <end position="269"/>
    </location>
</feature>
<dbReference type="SMART" id="SM00382">
    <property type="entry name" value="AAA"/>
    <property type="match status" value="2"/>
</dbReference>
<evidence type="ECO:0000256" key="2">
    <source>
        <dbReference type="ARBA" id="ARBA00022448"/>
    </source>
</evidence>
<feature type="compositionally biased region" description="Basic and acidic residues" evidence="5">
    <location>
        <begin position="554"/>
        <end position="563"/>
    </location>
</feature>
<evidence type="ECO:0000259" key="6">
    <source>
        <dbReference type="PROSITE" id="PS50893"/>
    </source>
</evidence>
<keyword evidence="2" id="KW-0813">Transport</keyword>
<dbReference type="PANTHER" id="PTHR43776:SF7">
    <property type="entry name" value="D,D-DIPEPTIDE TRANSPORT ATP-BINDING PROTEIN DDPF-RELATED"/>
    <property type="match status" value="1"/>
</dbReference>
<comment type="similarity">
    <text evidence="1">Belongs to the ABC transporter superfamily.</text>
</comment>
<accession>A0A9D2Q2C8</accession>
<keyword evidence="3" id="KW-0547">Nucleotide-binding</keyword>
<keyword evidence="4 7" id="KW-0067">ATP-binding</keyword>
<dbReference type="PROSITE" id="PS00211">
    <property type="entry name" value="ABC_TRANSPORTER_1"/>
    <property type="match status" value="2"/>
</dbReference>
<dbReference type="PANTHER" id="PTHR43776">
    <property type="entry name" value="TRANSPORT ATP-BINDING PROTEIN"/>
    <property type="match status" value="1"/>
</dbReference>
<proteinExistence type="inferred from homology"/>
<evidence type="ECO:0000256" key="4">
    <source>
        <dbReference type="ARBA" id="ARBA00022840"/>
    </source>
</evidence>
<reference evidence="7" key="2">
    <citation type="submission" date="2021-04" db="EMBL/GenBank/DDBJ databases">
        <authorList>
            <person name="Gilroy R."/>
        </authorList>
    </citation>
    <scope>NUCLEOTIDE SEQUENCE</scope>
    <source>
        <strain evidence="7">CHK130-7132</strain>
    </source>
</reference>
<dbReference type="InterPro" id="IPR027417">
    <property type="entry name" value="P-loop_NTPase"/>
</dbReference>
<comment type="caution">
    <text evidence="7">The sequence shown here is derived from an EMBL/GenBank/DDBJ whole genome shotgun (WGS) entry which is preliminary data.</text>
</comment>
<evidence type="ECO:0000256" key="5">
    <source>
        <dbReference type="SAM" id="MobiDB-lite"/>
    </source>
</evidence>
<dbReference type="Proteomes" id="UP000823854">
    <property type="component" value="Unassembled WGS sequence"/>
</dbReference>
<evidence type="ECO:0000313" key="8">
    <source>
        <dbReference type="Proteomes" id="UP000823854"/>
    </source>
</evidence>
<dbReference type="InterPro" id="IPR050319">
    <property type="entry name" value="ABC_transp_ATP-bind"/>
</dbReference>
<sequence length="563" mass="60114">MSPAHHHAPTAPLLEVAGLRVAYRTRRGHVEAVRGVDLAVARGGVTAVVGESGSGKSSAAQAVIGLLADNGAVTGGTIALTGTDGRRQELVGLPERDWRQLRGTRIGLIPQDPTSSLDPVRTIGASVADPLRIHGWRDRDRIDARVLELLERVGLDDPAARARQYPHELSGGMRQRVLIAAALALEPELLIADEPTSALDVTVQATVLDLIDELREATGAGVLLITHDLAVAADRADTLVVMRAGRVEESGPTGQVLAAPSADYTRTLLADAPSLRRVVERAPRLSSTDETPLVTVHGLRQEFAGRGGRTPFVAVEDLSFEIPRGTTHALVGESGSGKTTTGRAIAGFRVPTAGSILVDGTEVTQLGGKRLREFRSTVQLVHQNPFGSLDPRQSIAQILEEPLRNTRRGSRAERRSAALHHLELVSLPPEVASRRPRELSGGQRQRVAIARALILQPDVVVLDEAVSALDVTVQAQILRLLASLQDELGLTYVFISHDLAVVRQVADTVSVLRRGVQVESGAVERVLEDPRHDYTRQLLAAIPGSGGTRPGDPGIDHEELTAS</sequence>
<dbReference type="SUPFAM" id="SSF52540">
    <property type="entry name" value="P-loop containing nucleoside triphosphate hydrolases"/>
    <property type="match status" value="2"/>
</dbReference>
<dbReference type="EMBL" id="DWWC01000285">
    <property type="protein sequence ID" value="HJC70684.1"/>
    <property type="molecule type" value="Genomic_DNA"/>
</dbReference>
<dbReference type="GO" id="GO:0015833">
    <property type="term" value="P:peptide transport"/>
    <property type="evidence" value="ECO:0007669"/>
    <property type="project" value="InterPro"/>
</dbReference>
<gene>
    <name evidence="7" type="ORF">H9932_13550</name>
</gene>
<dbReference type="Gene3D" id="3.40.50.300">
    <property type="entry name" value="P-loop containing nucleotide triphosphate hydrolases"/>
    <property type="match status" value="2"/>
</dbReference>
<dbReference type="InterPro" id="IPR003439">
    <property type="entry name" value="ABC_transporter-like_ATP-bd"/>
</dbReference>
<evidence type="ECO:0000256" key="1">
    <source>
        <dbReference type="ARBA" id="ARBA00005417"/>
    </source>
</evidence>
<name>A0A9D2Q2C8_9MICO</name>
<evidence type="ECO:0000313" key="7">
    <source>
        <dbReference type="EMBL" id="HJC70684.1"/>
    </source>
</evidence>
<dbReference type="PROSITE" id="PS50893">
    <property type="entry name" value="ABC_TRANSPORTER_2"/>
    <property type="match status" value="2"/>
</dbReference>
<dbReference type="GO" id="GO:0005524">
    <property type="term" value="F:ATP binding"/>
    <property type="evidence" value="ECO:0007669"/>
    <property type="project" value="UniProtKB-KW"/>
</dbReference>
<protein>
    <submittedName>
        <fullName evidence="7">ABC transporter ATP-binding protein</fullName>
    </submittedName>
</protein>
<feature type="domain" description="ABC transporter" evidence="6">
    <location>
        <begin position="299"/>
        <end position="539"/>
    </location>
</feature>
<dbReference type="Pfam" id="PF00005">
    <property type="entry name" value="ABC_tran"/>
    <property type="match status" value="2"/>
</dbReference>
<dbReference type="InterPro" id="IPR003593">
    <property type="entry name" value="AAA+_ATPase"/>
</dbReference>
<organism evidence="7 8">
    <name type="scientific">Candidatus Brachybacterium intestinipullorum</name>
    <dbReference type="NCBI Taxonomy" id="2838512"/>
    <lineage>
        <taxon>Bacteria</taxon>
        <taxon>Bacillati</taxon>
        <taxon>Actinomycetota</taxon>
        <taxon>Actinomycetes</taxon>
        <taxon>Micrococcales</taxon>
        <taxon>Dermabacteraceae</taxon>
        <taxon>Brachybacterium</taxon>
    </lineage>
</organism>
<evidence type="ECO:0000256" key="3">
    <source>
        <dbReference type="ARBA" id="ARBA00022741"/>
    </source>
</evidence>
<feature type="region of interest" description="Disordered" evidence="5">
    <location>
        <begin position="541"/>
        <end position="563"/>
    </location>
</feature>
<reference evidence="7" key="1">
    <citation type="journal article" date="2021" name="PeerJ">
        <title>Extensive microbial diversity within the chicken gut microbiome revealed by metagenomics and culture.</title>
        <authorList>
            <person name="Gilroy R."/>
            <person name="Ravi A."/>
            <person name="Getino M."/>
            <person name="Pursley I."/>
            <person name="Horton D.L."/>
            <person name="Alikhan N.F."/>
            <person name="Baker D."/>
            <person name="Gharbi K."/>
            <person name="Hall N."/>
            <person name="Watson M."/>
            <person name="Adriaenssens E.M."/>
            <person name="Foster-Nyarko E."/>
            <person name="Jarju S."/>
            <person name="Secka A."/>
            <person name="Antonio M."/>
            <person name="Oren A."/>
            <person name="Chaudhuri R.R."/>
            <person name="La Ragione R."/>
            <person name="Hildebrand F."/>
            <person name="Pallen M.J."/>
        </authorList>
    </citation>
    <scope>NUCLEOTIDE SEQUENCE</scope>
    <source>
        <strain evidence="7">CHK130-7132</strain>
    </source>
</reference>
<dbReference type="CDD" id="cd03257">
    <property type="entry name" value="ABC_NikE_OppD_transporters"/>
    <property type="match status" value="2"/>
</dbReference>
<dbReference type="GO" id="GO:0055085">
    <property type="term" value="P:transmembrane transport"/>
    <property type="evidence" value="ECO:0007669"/>
    <property type="project" value="UniProtKB-ARBA"/>
</dbReference>
<dbReference type="InterPro" id="IPR017871">
    <property type="entry name" value="ABC_transporter-like_CS"/>
</dbReference>
<dbReference type="InterPro" id="IPR013563">
    <property type="entry name" value="Oligopep_ABC_C"/>
</dbReference>
<dbReference type="GO" id="GO:0016887">
    <property type="term" value="F:ATP hydrolysis activity"/>
    <property type="evidence" value="ECO:0007669"/>
    <property type="project" value="InterPro"/>
</dbReference>
<dbReference type="NCBIfam" id="NF008453">
    <property type="entry name" value="PRK11308.1"/>
    <property type="match status" value="2"/>
</dbReference>